<proteinExistence type="predicted"/>
<dbReference type="SMART" id="SM00710">
    <property type="entry name" value="PbH1"/>
    <property type="match status" value="9"/>
</dbReference>
<evidence type="ECO:0000313" key="2">
    <source>
        <dbReference type="Proteomes" id="UP000324800"/>
    </source>
</evidence>
<comment type="caution">
    <text evidence="1">The sequence shown here is derived from an EMBL/GenBank/DDBJ whole genome shotgun (WGS) entry which is preliminary data.</text>
</comment>
<dbReference type="PANTHER" id="PTHR19862:SF14">
    <property type="entry name" value="WD REPEAT-CONTAINING PROTEIN 48"/>
    <property type="match status" value="1"/>
</dbReference>
<evidence type="ECO:0000313" key="1">
    <source>
        <dbReference type="EMBL" id="KAA6389798.1"/>
    </source>
</evidence>
<dbReference type="InterPro" id="IPR006626">
    <property type="entry name" value="PbH1"/>
</dbReference>
<name>A0A5J4W4M9_9EUKA</name>
<gene>
    <name evidence="1" type="ORF">EZS28_014675</name>
</gene>
<dbReference type="Proteomes" id="UP000324800">
    <property type="component" value="Unassembled WGS sequence"/>
</dbReference>
<dbReference type="EMBL" id="SNRW01003456">
    <property type="protein sequence ID" value="KAA6389798.1"/>
    <property type="molecule type" value="Genomic_DNA"/>
</dbReference>
<dbReference type="GO" id="GO:0000724">
    <property type="term" value="P:double-strand break repair via homologous recombination"/>
    <property type="evidence" value="ECO:0007669"/>
    <property type="project" value="TreeGrafter"/>
</dbReference>
<protein>
    <submittedName>
        <fullName evidence="1">Uncharacterized protein</fullName>
    </submittedName>
</protein>
<dbReference type="GO" id="GO:0043130">
    <property type="term" value="F:ubiquitin binding"/>
    <property type="evidence" value="ECO:0007669"/>
    <property type="project" value="TreeGrafter"/>
</dbReference>
<accession>A0A5J4W4M9</accession>
<dbReference type="PANTHER" id="PTHR19862">
    <property type="entry name" value="WD REPEAT-CONTAINING PROTEIN 48"/>
    <property type="match status" value="1"/>
</dbReference>
<sequence length="2626" mass="283330">MQFIVVVVDLGNRYYSCEYPCITGQYFNVEENYLGVTCVYSCPIWKTDTTLPSGVKKCVDSCPAGQSRFKYCNGTYTCHTSCTGFQKALELNSGTIRCVDNNCTDTSQVLKIDPYYSNPGYYCTSDCYPQSNYTFDDDGTQVCVDSCDDEQSLYDNGQAQPMCFDTLRCPTNQTININDNNQIECASKCSGNRIRRIYENNLIMCVNSCPADLMQLHVENDIYQCEAKTCPTYQQQQYYLKYSHTSKLFFCQAGVCNPTFVLDNGRDVCTINCDASKIQIDVGLDAPICINKCATNQYYDVDYDTNSYSCVSACPFGKSQINSGNGIIKCVDKGSHTYYVDPNSRYQHKDCNFAHPCKALDETNFAYTLMSEPVGHLVYFKSNYVHNNQINIGTTSSDQRLLTSYPSGGTNQYNIDVTSAGMFYVTQGWLAFQTVKLRVNANYNSQNCVISLNGNLAKLDLINCIFAGITTSNIDRGIVKCMNQATLNIDRLTVNAVNMAKDSIINMDQSSGIVSISNSLFNGVNRLAGTGAVIQANLRTQSGEITILSNTSFENCRSKYSNTVQYDIGAIYINILQDASNKFDFSGVVYKTSSTSYFGKGLFIEADNLAEVIKKSNNITKFGTIQPNPSINEMYMMGIESSRRQITIPLQYTVNNVTSGIYHIFNPNITTWNYSVQTKGNDNEFCGWVRFPCLSFVKAVSRSIAQHPEINFEVKISMVSVYSINTTQDIDAQGRKVSISYPLDYSTEAPTQTLVDIQFREAGQLSFSNGSLSLISRTLKVINNNTKQYIILMNSNSKSLEIKSCTFAPITSGQTLKSGLVEVNGGSVNIESLTVNTVTLSACNLIKLNSGTGQVKISSSTFTNVQSSGSNGGSVIFGEVNRSCAGINLSNLTFTGCRSTATAGKTYGGAIQLYVSGVAVDINSVQFSTCSGSKGGGMFISLDQQSSLKFSNNSKFLTCTDSSLFGGGAYFDIQGHSTVELDNVKFDTCTAQQFGGGIYSTISSGCTLTITNATTFTNCTCILNQYQEGGAVTVIIQDTSSKFQVIGSSSFNNCSSKGFGGAISVNGSLGSLINIKSVSFTSCSGEGGGGLNALLQTGAVLKIEDSTIFFNCTSASLNGGGIRAIITGTASSLYISGSSTFDQCKTTSGQGGGIYISASQSKVINISTVLFDKCDAIQGGGAISTILNDGASLTIDGLTNFTTCKSTRSTNADIGGGAIYADVQGVSTHFRIIGTSKFDHCSSPLKGGAIYVKSELSQSVEINKAAFISCSSIKEGGGIYAYINNGGSFVLTNGSTFTGCQSTTDSGGGLYAIVKTASSGLQITDGVTFDGCLSEKQGGGIYISIESSKINEINKMIVTGCKAKQEGSGLYIDINKSAQLKISNETSFTNCVSSNSAGSSGGGIYAKVKDADTKLIITNQVKFDNCDSLVTGGGMYLLITDKGSVELAGSLLQNCDSPKGAGIYAQIQSGSQLSVLNTNQFKTCKATGTTEGGGGLYASIDADCKLYIQFGVIFDSCTSNQKGGGAYLIAKDRSSVDMNKVTFQSCTSVSGGGAVFIDMVKSASLVITNSSLFKDCITSTGNGGGIFSTIKDLDSRIIIQDGSKFETCRSTFATGKGGAAYIELQLNASVIINRAQFITCSAFDGGAIHTSLLAESTFTISNQSLFQGCSSTGNTPTSGGGGINANIDSFSKFIIQSSTQFDTCICTTGKGGAGYFVVQNKGSVKLSQTTFKTCSSINGGGLYITLQSEASLTVTKANQFTGCTTTTGSGGGLYATVKDPNTKIFIEDNSRFFECKSILGQGGGAYIDATLQTSIEISRAQFDSCESSIGGGIFCSVLTGAQLSVTNSSLFYGCKASNQGGGLYTICDDTNSKLNISGFTQFDLCQTTGPIAGPNGQGGGSYLKITNNASFELNKVTYKDCSAFEGGGMYGEIENANRFIITSSNQFISCNSIERGGAMYLNFPNNSSYNFIVGSLTIFKENIAGQCGRDIFFYCNNFNYLEVSRRLLYDVLSPLYDVNKALYGTEYLTQVELSHDPESDYDLINRYVTCFADTLYISNLYLQGNDEESCGDKGSACSSFTYARTKFLTPEWRPQTLLAINGSTHKVTHTYVAVGQMQILEPLTSEADDVILRGATHDEIDSVSVGYHSKVQFGERGQIVCSDLARWQEEEGNEFAKINGVNQKFTLQQLEFVLPEQMEVKSLILVKGNPSIKGRGREVEVLIQDCKVSQEPSYPIVVQTNLFKSEPYLSSKEKIIFDNLVSDPALPDDGIQLSNGSLIEINYEPNIVLKEKYLQFQNCFFKYVKSLISSWIIKETPEEKINQVPYGAGSILTIRGSSASYIPLHFVDCTFENCEMNMQVKTNEMKFLGIGGAVGIFGMNIHLVLEHFKFVDCSATDTFISQSQSSVNSEDPDENIMSKNSLNQSSLKEYLSDQLSNVSTSNDLKKPNFKVEISGGLYIGLAGVGAEGRFVAKQNIAKYLKENGEQRQDLSPLIDTVHKPIIRLDSCVIKTCKTFIVNSGRGFRVIQSGGVIIHTDRIGAQIDFKSSIFDRCLSQLSQINSSSNIADIESMFEPLWDRELRIGEDGGGLIVTHGVIKPNIRGKGVQFINCTATKEQNFLLKEKEKV</sequence>
<organism evidence="1 2">
    <name type="scientific">Streblomastix strix</name>
    <dbReference type="NCBI Taxonomy" id="222440"/>
    <lineage>
        <taxon>Eukaryota</taxon>
        <taxon>Metamonada</taxon>
        <taxon>Preaxostyla</taxon>
        <taxon>Oxymonadida</taxon>
        <taxon>Streblomastigidae</taxon>
        <taxon>Streblomastix</taxon>
    </lineage>
</organism>
<dbReference type="InterPro" id="IPR051246">
    <property type="entry name" value="WDR48"/>
</dbReference>
<reference evidence="1 2" key="1">
    <citation type="submission" date="2019-03" db="EMBL/GenBank/DDBJ databases">
        <title>Single cell metagenomics reveals metabolic interactions within the superorganism composed of flagellate Streblomastix strix and complex community of Bacteroidetes bacteria on its surface.</title>
        <authorList>
            <person name="Treitli S.C."/>
            <person name="Kolisko M."/>
            <person name="Husnik F."/>
            <person name="Keeling P."/>
            <person name="Hampl V."/>
        </authorList>
    </citation>
    <scope>NUCLEOTIDE SEQUENCE [LARGE SCALE GENOMIC DNA]</scope>
    <source>
        <strain evidence="1">ST1C</strain>
    </source>
</reference>